<keyword evidence="4" id="KW-1185">Reference proteome</keyword>
<dbReference type="InterPro" id="IPR000073">
    <property type="entry name" value="AB_hydrolase_1"/>
</dbReference>
<proteinExistence type="predicted"/>
<dbReference type="Pfam" id="PF00561">
    <property type="entry name" value="Abhydrolase_1"/>
    <property type="match status" value="1"/>
</dbReference>
<dbReference type="EMBL" id="RPDH01000001">
    <property type="protein sequence ID" value="RPE13494.1"/>
    <property type="molecule type" value="Genomic_DNA"/>
</dbReference>
<accession>A0A3N4QPB1</accession>
<evidence type="ECO:0000313" key="4">
    <source>
        <dbReference type="Proteomes" id="UP000278351"/>
    </source>
</evidence>
<evidence type="ECO:0000259" key="2">
    <source>
        <dbReference type="Pfam" id="PF00561"/>
    </source>
</evidence>
<keyword evidence="3" id="KW-0378">Hydrolase</keyword>
<dbReference type="GO" id="GO:0004806">
    <property type="term" value="F:triacylglycerol lipase activity"/>
    <property type="evidence" value="ECO:0007669"/>
    <property type="project" value="TreeGrafter"/>
</dbReference>
<sequence length="427" mass="47223">MTARILLLLILCPFFATAQTGGKGWGAFNRVATVKEEWRGKPFRLTATAKANGANEISWAGIWVRVHDVTGAGNFFDNMSDRPVKTDQWTNCEIKSKFKKNDSLIYFGGLFVGPGTYGFDQFSLQIETSPDKWEPAALPGMELAASEDLTAWYMPRDSTGVKYAIAVQHLEIDAANLGVPASPTGRTSTYGANDKAGGYANVNGIKIYYEVYGEGEPLVLLHGNSQAIVVFTDLIPELAKRYKVIAIDTRLQGKSGDDGTRLTYELFAEDVKGVLDHLKLEKVNLFGWSDGGNTGLILAGKYPHRIKTLMTMGANLQPDTASVKPEILNLLAAEIAKLPPEKTREKRLWTLCLEEPHISVEQVKKIKCPTLVMAGDNDMIQDAHTRFIASTIPRGELLIFENATHFAPTEIPVKFREAMETFLQKHR</sequence>
<dbReference type="OrthoDB" id="2247630at2"/>
<dbReference type="InterPro" id="IPR029058">
    <property type="entry name" value="AB_hydrolase_fold"/>
</dbReference>
<dbReference type="PANTHER" id="PTHR43433:SF5">
    <property type="entry name" value="AB HYDROLASE-1 DOMAIN-CONTAINING PROTEIN"/>
    <property type="match status" value="1"/>
</dbReference>
<organism evidence="3 4">
    <name type="scientific">Chitinophaga lutea</name>
    <dbReference type="NCBI Taxonomy" id="2488634"/>
    <lineage>
        <taxon>Bacteria</taxon>
        <taxon>Pseudomonadati</taxon>
        <taxon>Bacteroidota</taxon>
        <taxon>Chitinophagia</taxon>
        <taxon>Chitinophagales</taxon>
        <taxon>Chitinophagaceae</taxon>
        <taxon>Chitinophaga</taxon>
    </lineage>
</organism>
<feature type="domain" description="AB hydrolase-1" evidence="2">
    <location>
        <begin position="217"/>
        <end position="318"/>
    </location>
</feature>
<dbReference type="RefSeq" id="WP_123846011.1">
    <property type="nucleotide sequence ID" value="NZ_RPDH01000001.1"/>
</dbReference>
<dbReference type="Proteomes" id="UP000278351">
    <property type="component" value="Unassembled WGS sequence"/>
</dbReference>
<dbReference type="PANTHER" id="PTHR43433">
    <property type="entry name" value="HYDROLASE, ALPHA/BETA FOLD FAMILY PROTEIN"/>
    <property type="match status" value="1"/>
</dbReference>
<dbReference type="Gene3D" id="3.40.50.1820">
    <property type="entry name" value="alpha/beta hydrolase"/>
    <property type="match status" value="1"/>
</dbReference>
<gene>
    <name evidence="3" type="ORF">EGT74_08255</name>
</gene>
<reference evidence="3 4" key="1">
    <citation type="submission" date="2018-11" db="EMBL/GenBank/DDBJ databases">
        <title>Chitinophaga lutea sp.nov., isolate from arsenic contaminated soil.</title>
        <authorList>
            <person name="Zong Y."/>
        </authorList>
    </citation>
    <scope>NUCLEOTIDE SEQUENCE [LARGE SCALE GENOMIC DNA]</scope>
    <source>
        <strain evidence="3 4">ZY74</strain>
    </source>
</reference>
<evidence type="ECO:0000256" key="1">
    <source>
        <dbReference type="SAM" id="SignalP"/>
    </source>
</evidence>
<keyword evidence="1" id="KW-0732">Signal</keyword>
<dbReference type="GO" id="GO:0046503">
    <property type="term" value="P:glycerolipid catabolic process"/>
    <property type="evidence" value="ECO:0007669"/>
    <property type="project" value="TreeGrafter"/>
</dbReference>
<name>A0A3N4QPB1_9BACT</name>
<dbReference type="AlphaFoldDB" id="A0A3N4QPB1"/>
<feature type="signal peptide" evidence="1">
    <location>
        <begin position="1"/>
        <end position="18"/>
    </location>
</feature>
<comment type="caution">
    <text evidence="3">The sequence shown here is derived from an EMBL/GenBank/DDBJ whole genome shotgun (WGS) entry which is preliminary data.</text>
</comment>
<evidence type="ECO:0000313" key="3">
    <source>
        <dbReference type="EMBL" id="RPE13494.1"/>
    </source>
</evidence>
<dbReference type="InterPro" id="IPR050471">
    <property type="entry name" value="AB_hydrolase"/>
</dbReference>
<feature type="chain" id="PRO_5018198018" evidence="1">
    <location>
        <begin position="19"/>
        <end position="427"/>
    </location>
</feature>
<dbReference type="SUPFAM" id="SSF53474">
    <property type="entry name" value="alpha/beta-Hydrolases"/>
    <property type="match status" value="1"/>
</dbReference>
<protein>
    <submittedName>
        <fullName evidence="3">Alpha/beta hydrolase</fullName>
    </submittedName>
</protein>